<protein>
    <submittedName>
        <fullName evidence="6">Response regulator</fullName>
    </submittedName>
</protein>
<sequence length="250" mass="28138">MKSKKVLIVDDNDLNRKLFENLIGQQFSFLSAKNGLEALELAQKEDFQLILMDIQMPLMDGITAMKKIRQETSQACPILAVTAYAEESDRGSFLEEGFDDFITKPIRPREFLQLVKFYLKVPSAIETPNGKAQVAAEMLDQNILGQLLKYNSQDAIRKILEDFLAECGEAEALIDALPLTAAKSEVLEKIHTLKGNSGTLGAMAIFHSALKAEECGKFEKDSEFDQALKKLKNEIRQFRDFLRQEPIFGT</sequence>
<dbReference type="PANTHER" id="PTHR43719:SF28">
    <property type="entry name" value="PEROXIDE STRESS-ACTIVATED HISTIDINE KINASE MAK1-RELATED"/>
    <property type="match status" value="1"/>
</dbReference>
<dbReference type="PROSITE" id="PS50110">
    <property type="entry name" value="RESPONSE_REGULATORY"/>
    <property type="match status" value="1"/>
</dbReference>
<feature type="modified residue" description="4-aspartylphosphate" evidence="3">
    <location>
        <position position="53"/>
    </location>
</feature>
<dbReference type="InterPro" id="IPR001789">
    <property type="entry name" value="Sig_transdc_resp-reg_receiver"/>
</dbReference>
<dbReference type="Proteomes" id="UP000664317">
    <property type="component" value="Unassembled WGS sequence"/>
</dbReference>
<evidence type="ECO:0000313" key="7">
    <source>
        <dbReference type="Proteomes" id="UP000664317"/>
    </source>
</evidence>
<evidence type="ECO:0000259" key="5">
    <source>
        <dbReference type="PROSITE" id="PS50894"/>
    </source>
</evidence>
<dbReference type="Gene3D" id="3.40.50.2300">
    <property type="match status" value="1"/>
</dbReference>
<dbReference type="InterPro" id="IPR050956">
    <property type="entry name" value="2C_system_His_kinase"/>
</dbReference>
<dbReference type="EMBL" id="JAFKCT010000008">
    <property type="protein sequence ID" value="MBN7812629.1"/>
    <property type="molecule type" value="Genomic_DNA"/>
</dbReference>
<gene>
    <name evidence="6" type="ORF">J0A68_16865</name>
</gene>
<evidence type="ECO:0000256" key="2">
    <source>
        <dbReference type="PROSITE-ProRule" id="PRU00110"/>
    </source>
</evidence>
<dbReference type="InterPro" id="IPR008207">
    <property type="entry name" value="Sig_transdc_His_kin_Hpt_dom"/>
</dbReference>
<name>A0ABS3C679_9BACT</name>
<feature type="modified residue" description="Phosphohistidine" evidence="2">
    <location>
        <position position="191"/>
    </location>
</feature>
<dbReference type="InterPro" id="IPR011006">
    <property type="entry name" value="CheY-like_superfamily"/>
</dbReference>
<evidence type="ECO:0000256" key="1">
    <source>
        <dbReference type="ARBA" id="ARBA00022553"/>
    </source>
</evidence>
<dbReference type="SUPFAM" id="SSF52172">
    <property type="entry name" value="CheY-like"/>
    <property type="match status" value="1"/>
</dbReference>
<dbReference type="Pfam" id="PF00072">
    <property type="entry name" value="Response_reg"/>
    <property type="match status" value="1"/>
</dbReference>
<proteinExistence type="predicted"/>
<accession>A0ABS3C679</accession>
<keyword evidence="7" id="KW-1185">Reference proteome</keyword>
<dbReference type="Gene3D" id="1.20.120.160">
    <property type="entry name" value="HPT domain"/>
    <property type="match status" value="1"/>
</dbReference>
<dbReference type="Pfam" id="PF01627">
    <property type="entry name" value="Hpt"/>
    <property type="match status" value="1"/>
</dbReference>
<feature type="domain" description="HPt" evidence="5">
    <location>
        <begin position="152"/>
        <end position="245"/>
    </location>
</feature>
<evidence type="ECO:0000259" key="4">
    <source>
        <dbReference type="PROSITE" id="PS50110"/>
    </source>
</evidence>
<dbReference type="SUPFAM" id="SSF47226">
    <property type="entry name" value="Histidine-containing phosphotransfer domain, HPT domain"/>
    <property type="match status" value="1"/>
</dbReference>
<reference evidence="6 7" key="1">
    <citation type="submission" date="2021-03" db="EMBL/GenBank/DDBJ databases">
        <title>novel species isolated from a fishpond in China.</title>
        <authorList>
            <person name="Lu H."/>
            <person name="Cai Z."/>
        </authorList>
    </citation>
    <scope>NUCLEOTIDE SEQUENCE [LARGE SCALE GENOMIC DNA]</scope>
    <source>
        <strain evidence="6 7">H41</strain>
    </source>
</reference>
<dbReference type="PROSITE" id="PS50894">
    <property type="entry name" value="HPT"/>
    <property type="match status" value="1"/>
</dbReference>
<feature type="domain" description="Response regulatory" evidence="4">
    <location>
        <begin position="5"/>
        <end position="119"/>
    </location>
</feature>
<comment type="caution">
    <text evidence="6">The sequence shown here is derived from an EMBL/GenBank/DDBJ whole genome shotgun (WGS) entry which is preliminary data.</text>
</comment>
<organism evidence="6 7">
    <name type="scientific">Algoriphagus oliviformis</name>
    <dbReference type="NCBI Taxonomy" id="2811231"/>
    <lineage>
        <taxon>Bacteria</taxon>
        <taxon>Pseudomonadati</taxon>
        <taxon>Bacteroidota</taxon>
        <taxon>Cytophagia</taxon>
        <taxon>Cytophagales</taxon>
        <taxon>Cyclobacteriaceae</taxon>
        <taxon>Algoriphagus</taxon>
    </lineage>
</organism>
<dbReference type="PANTHER" id="PTHR43719">
    <property type="entry name" value="TWO-COMPONENT HISTIDINE KINASE"/>
    <property type="match status" value="1"/>
</dbReference>
<dbReference type="CDD" id="cd00088">
    <property type="entry name" value="HPT"/>
    <property type="match status" value="1"/>
</dbReference>
<dbReference type="InterPro" id="IPR036641">
    <property type="entry name" value="HPT_dom_sf"/>
</dbReference>
<dbReference type="SMART" id="SM00448">
    <property type="entry name" value="REC"/>
    <property type="match status" value="1"/>
</dbReference>
<dbReference type="CDD" id="cd17546">
    <property type="entry name" value="REC_hyHK_CKI1_RcsC-like"/>
    <property type="match status" value="1"/>
</dbReference>
<evidence type="ECO:0000256" key="3">
    <source>
        <dbReference type="PROSITE-ProRule" id="PRU00169"/>
    </source>
</evidence>
<keyword evidence="1 3" id="KW-0597">Phosphoprotein</keyword>
<evidence type="ECO:0000313" key="6">
    <source>
        <dbReference type="EMBL" id="MBN7812629.1"/>
    </source>
</evidence>
<dbReference type="RefSeq" id="WP_206579409.1">
    <property type="nucleotide sequence ID" value="NZ_JAFKCT010000008.1"/>
</dbReference>